<keyword evidence="2" id="KW-1185">Reference proteome</keyword>
<dbReference type="EMBL" id="SUKA01000010">
    <property type="protein sequence ID" value="TJY61364.1"/>
    <property type="molecule type" value="Genomic_DNA"/>
</dbReference>
<dbReference type="PANTHER" id="PTHR41244">
    <property type="entry name" value="RHAMNAN SYNTHESIS F"/>
    <property type="match status" value="1"/>
</dbReference>
<dbReference type="Proteomes" id="UP000309872">
    <property type="component" value="Unassembled WGS sequence"/>
</dbReference>
<organism evidence="1 2">
    <name type="scientific">Sphingobacterium alkalisoli</name>
    <dbReference type="NCBI Taxonomy" id="1874115"/>
    <lineage>
        <taxon>Bacteria</taxon>
        <taxon>Pseudomonadati</taxon>
        <taxon>Bacteroidota</taxon>
        <taxon>Sphingobacteriia</taxon>
        <taxon>Sphingobacteriales</taxon>
        <taxon>Sphingobacteriaceae</taxon>
        <taxon>Sphingobacterium</taxon>
    </lineage>
</organism>
<dbReference type="AlphaFoldDB" id="A0A4U0GSD1"/>
<reference evidence="1 2" key="1">
    <citation type="submission" date="2019-04" db="EMBL/GenBank/DDBJ databases">
        <title>Sphingobacterium olei sp. nov., isolated from oil-contaminated soil.</title>
        <authorList>
            <person name="Liu B."/>
        </authorList>
    </citation>
    <scope>NUCLEOTIDE SEQUENCE [LARGE SCALE GENOMIC DNA]</scope>
    <source>
        <strain evidence="1 2">Y3L14</strain>
    </source>
</reference>
<dbReference type="CDD" id="cd11579">
    <property type="entry name" value="Glyco_tran_WbsX"/>
    <property type="match status" value="1"/>
</dbReference>
<sequence length="362" mass="42589">MSKPKIIAFYLPQFHPVKENDEWWGEGFTEWTNVGKAKKYYSKHYQPRIPADLGYYDLRIKEVRFKQAEMAREAGVEAFCYWHYWFGNGDQLLEKPLEMVVEHGEPDFPFCLGWANHDWSKKDWNVDENRLSTTLLKKQLYPGIDDYKDHFYAMLPTFKDHRYFKVDGRPLFYIYDLPAIPDFSEFKAVWDSLAQENGLSAFYFVANLTDSSKLHTKPYSDCDGVNLNLKNNAFLGNYNRYMRWISYFVPVPLNVVSYKKAMKSWLSDLFKEKKVYPTIIPNWDHSPRVGKAGTIIHNSTPALFEQHTSQVLNLIKEKSPSDQLVFLKSWNEWAEGNYMEPDLKFGKGYIIALRNAIKNLKK</sequence>
<gene>
    <name evidence="1" type="ORF">FAZ19_22355</name>
</gene>
<name>A0A4U0GSD1_9SPHI</name>
<comment type="caution">
    <text evidence="1">The sequence shown here is derived from an EMBL/GenBank/DDBJ whole genome shotgun (WGS) entry which is preliminary data.</text>
</comment>
<dbReference type="InterPro" id="IPR032719">
    <property type="entry name" value="WbsX"/>
</dbReference>
<dbReference type="Gene3D" id="3.20.20.80">
    <property type="entry name" value="Glycosidases"/>
    <property type="match status" value="1"/>
</dbReference>
<accession>A0A4U0GSD1</accession>
<protein>
    <submittedName>
        <fullName evidence="1">Lipopolysaccharide biosynthesis protein</fullName>
    </submittedName>
</protein>
<dbReference type="PANTHER" id="PTHR41244:SF1">
    <property type="entry name" value="GLYCOSYLTRANSFERASE"/>
    <property type="match status" value="1"/>
</dbReference>
<dbReference type="Pfam" id="PF14307">
    <property type="entry name" value="Glyco_tran_WbsX"/>
    <property type="match status" value="1"/>
</dbReference>
<dbReference type="OrthoDB" id="9816424at2"/>
<proteinExistence type="predicted"/>
<dbReference type="RefSeq" id="WP_136823001.1">
    <property type="nucleotide sequence ID" value="NZ_BMJX01000010.1"/>
</dbReference>
<evidence type="ECO:0000313" key="1">
    <source>
        <dbReference type="EMBL" id="TJY61364.1"/>
    </source>
</evidence>
<evidence type="ECO:0000313" key="2">
    <source>
        <dbReference type="Proteomes" id="UP000309872"/>
    </source>
</evidence>